<keyword evidence="3" id="KW-0949">S-adenosyl-L-methionine</keyword>
<proteinExistence type="predicted"/>
<dbReference type="InterPro" id="IPR058240">
    <property type="entry name" value="rSAM_sf"/>
</dbReference>
<dbReference type="CDD" id="cd01335">
    <property type="entry name" value="Radical_SAM"/>
    <property type="match status" value="1"/>
</dbReference>
<accession>A0A2U0UBU2</accession>
<keyword evidence="6" id="KW-0411">Iron-sulfur</keyword>
<dbReference type="SFLD" id="SFLDS00029">
    <property type="entry name" value="Radical_SAM"/>
    <property type="match status" value="1"/>
</dbReference>
<dbReference type="Gene3D" id="3.80.30.20">
    <property type="entry name" value="tm_1862 like domain"/>
    <property type="match status" value="1"/>
</dbReference>
<gene>
    <name evidence="8" type="ORF">C7379_10768</name>
</gene>
<dbReference type="EMBL" id="QENY01000007">
    <property type="protein sequence ID" value="PVX55089.1"/>
    <property type="molecule type" value="Genomic_DNA"/>
</dbReference>
<evidence type="ECO:0000256" key="4">
    <source>
        <dbReference type="ARBA" id="ARBA00022723"/>
    </source>
</evidence>
<keyword evidence="4" id="KW-0479">Metal-binding</keyword>
<dbReference type="InterPro" id="IPR023404">
    <property type="entry name" value="rSAM_horseshoe"/>
</dbReference>
<dbReference type="InterPro" id="IPR006638">
    <property type="entry name" value="Elp3/MiaA/NifB-like_rSAM"/>
</dbReference>
<comment type="caution">
    <text evidence="8">The sequence shown here is derived from an EMBL/GenBank/DDBJ whole genome shotgun (WGS) entry which is preliminary data.</text>
</comment>
<dbReference type="GO" id="GO:0046872">
    <property type="term" value="F:metal ion binding"/>
    <property type="evidence" value="ECO:0007669"/>
    <property type="project" value="UniProtKB-KW"/>
</dbReference>
<protein>
    <recommendedName>
        <fullName evidence="7">Elp3/MiaA/NifB-like radical SAM core domain-containing protein</fullName>
    </recommendedName>
</protein>
<dbReference type="SUPFAM" id="SSF102114">
    <property type="entry name" value="Radical SAM enzymes"/>
    <property type="match status" value="1"/>
</dbReference>
<dbReference type="InterPro" id="IPR039661">
    <property type="entry name" value="ELP3"/>
</dbReference>
<dbReference type="Pfam" id="PF04055">
    <property type="entry name" value="Radical_SAM"/>
    <property type="match status" value="1"/>
</dbReference>
<dbReference type="SMART" id="SM00729">
    <property type="entry name" value="Elp3"/>
    <property type="match status" value="1"/>
</dbReference>
<evidence type="ECO:0000256" key="3">
    <source>
        <dbReference type="ARBA" id="ARBA00022691"/>
    </source>
</evidence>
<evidence type="ECO:0000313" key="9">
    <source>
        <dbReference type="Proteomes" id="UP000245870"/>
    </source>
</evidence>
<dbReference type="InterPro" id="IPR007197">
    <property type="entry name" value="rSAM"/>
</dbReference>
<evidence type="ECO:0000259" key="7">
    <source>
        <dbReference type="SMART" id="SM00729"/>
    </source>
</evidence>
<keyword evidence="9" id="KW-1185">Reference proteome</keyword>
<dbReference type="Proteomes" id="UP000245870">
    <property type="component" value="Unassembled WGS sequence"/>
</dbReference>
<comment type="cofactor">
    <cofactor evidence="1">
        <name>[4Fe-4S] cluster</name>
        <dbReference type="ChEBI" id="CHEBI:49883"/>
    </cofactor>
</comment>
<dbReference type="SFLD" id="SFLDG01086">
    <property type="entry name" value="elongater_protein-like"/>
    <property type="match status" value="1"/>
</dbReference>
<dbReference type="PANTHER" id="PTHR11135">
    <property type="entry name" value="HISTONE ACETYLTRANSFERASE-RELATED"/>
    <property type="match status" value="1"/>
</dbReference>
<reference evidence="8 9" key="1">
    <citation type="submission" date="2018-05" db="EMBL/GenBank/DDBJ databases">
        <title>Genomic Encyclopedia of Type Strains, Phase IV (KMG-IV): sequencing the most valuable type-strain genomes for metagenomic binning, comparative biology and taxonomic classification.</title>
        <authorList>
            <person name="Goeker M."/>
        </authorList>
    </citation>
    <scope>NUCLEOTIDE SEQUENCE [LARGE SCALE GENOMIC DNA]</scope>
    <source>
        <strain evidence="8 9">DSM 100333</strain>
    </source>
</reference>
<evidence type="ECO:0000256" key="6">
    <source>
        <dbReference type="ARBA" id="ARBA00023014"/>
    </source>
</evidence>
<dbReference type="GO" id="GO:0003824">
    <property type="term" value="F:catalytic activity"/>
    <property type="evidence" value="ECO:0007669"/>
    <property type="project" value="InterPro"/>
</dbReference>
<dbReference type="InterPro" id="IPR032432">
    <property type="entry name" value="Radical_SAM_C"/>
</dbReference>
<dbReference type="InterPro" id="IPR005911">
    <property type="entry name" value="YhcC-like"/>
</dbReference>
<feature type="domain" description="Elp3/MiaA/NifB-like radical SAM core" evidence="7">
    <location>
        <begin position="64"/>
        <end position="291"/>
    </location>
</feature>
<sequence length="339" mass="38479">MVNICLMSKIFVVDSSKVSHFFGNFVVMKPQIMPNSDKDSLFSGNTKHKDFGTWLRERFAFRVQKLSVDAGFTCPNRDGRISVGGCAFCNNRAFSPSFCDGRKSITRQLEDGKAFFAHKYPSMKYLAYFQSFTNTYAHLDRLRAMYSKALAVPDVVGIVIGTRPDCVSEELLDYLEALSHRTFLIVEYGIESANDHTLRRLNRGHDFACSRDAIVKTHQRGILTSGHVILGLPGEDTNESLRQAPIISDLPLDILKLHQLQVVRGTALANDYTRQPFPLYTVDEYIDLIIRYVDKLRPDLVLDRFVSQSPPDLVIAPKWGLKNHEFADLLNKRLRERAG</sequence>
<dbReference type="GO" id="GO:0051539">
    <property type="term" value="F:4 iron, 4 sulfur cluster binding"/>
    <property type="evidence" value="ECO:0007669"/>
    <property type="project" value="UniProtKB-KW"/>
</dbReference>
<dbReference type="PANTHER" id="PTHR11135:SF1">
    <property type="entry name" value="PROTEIN YHCC"/>
    <property type="match status" value="1"/>
</dbReference>
<dbReference type="AlphaFoldDB" id="A0A2U0UBU2"/>
<dbReference type="Pfam" id="PF16199">
    <property type="entry name" value="Radical_SAM_C"/>
    <property type="match status" value="1"/>
</dbReference>
<dbReference type="NCBIfam" id="TIGR01212">
    <property type="entry name" value="TIGR01212 family radical SAM protein"/>
    <property type="match status" value="1"/>
</dbReference>
<evidence type="ECO:0000256" key="2">
    <source>
        <dbReference type="ARBA" id="ARBA00022485"/>
    </source>
</evidence>
<evidence type="ECO:0000256" key="1">
    <source>
        <dbReference type="ARBA" id="ARBA00001966"/>
    </source>
</evidence>
<keyword evidence="5" id="KW-0408">Iron</keyword>
<dbReference type="SFLD" id="SFLDG01091">
    <property type="entry name" value="uncharacterized_CHP01210-like"/>
    <property type="match status" value="1"/>
</dbReference>
<evidence type="ECO:0000256" key="5">
    <source>
        <dbReference type="ARBA" id="ARBA00023004"/>
    </source>
</evidence>
<organism evidence="8 9">
    <name type="scientific">Hallella colorans</name>
    <dbReference type="NCBI Taxonomy" id="1703337"/>
    <lineage>
        <taxon>Bacteria</taxon>
        <taxon>Pseudomonadati</taxon>
        <taxon>Bacteroidota</taxon>
        <taxon>Bacteroidia</taxon>
        <taxon>Bacteroidales</taxon>
        <taxon>Prevotellaceae</taxon>
        <taxon>Hallella</taxon>
    </lineage>
</organism>
<name>A0A2U0UBU2_9BACT</name>
<keyword evidence="2" id="KW-0004">4Fe-4S</keyword>
<evidence type="ECO:0000313" key="8">
    <source>
        <dbReference type="EMBL" id="PVX55089.1"/>
    </source>
</evidence>